<dbReference type="SUPFAM" id="SSF54695">
    <property type="entry name" value="POZ domain"/>
    <property type="match status" value="1"/>
</dbReference>
<dbReference type="Gene3D" id="3.30.710.10">
    <property type="entry name" value="Potassium Channel Kv1.1, Chain A"/>
    <property type="match status" value="1"/>
</dbReference>
<name>B7FQU6_PHATC</name>
<dbReference type="CDD" id="cd18186">
    <property type="entry name" value="BTB_POZ_ZBTB_KLHL-like"/>
    <property type="match status" value="1"/>
</dbReference>
<feature type="domain" description="BTB" evidence="2">
    <location>
        <begin position="1394"/>
        <end position="1455"/>
    </location>
</feature>
<dbReference type="Pfam" id="PF00651">
    <property type="entry name" value="BTB"/>
    <property type="match status" value="1"/>
</dbReference>
<dbReference type="PROSITE" id="PS50097">
    <property type="entry name" value="BTB"/>
    <property type="match status" value="1"/>
</dbReference>
<dbReference type="PANTHER" id="PTHR21483:SF18">
    <property type="entry name" value="RNA POLYMERASE II-ASSOCIATED PROTEIN 1"/>
    <property type="match status" value="1"/>
</dbReference>
<dbReference type="InterPro" id="IPR039913">
    <property type="entry name" value="RPAP1/Rba50"/>
</dbReference>
<dbReference type="GO" id="GO:0006366">
    <property type="term" value="P:transcription by RNA polymerase II"/>
    <property type="evidence" value="ECO:0007669"/>
    <property type="project" value="InterPro"/>
</dbReference>
<dbReference type="GeneID" id="7196915"/>
<feature type="compositionally biased region" description="Low complexity" evidence="1">
    <location>
        <begin position="92"/>
        <end position="102"/>
    </location>
</feature>
<reference evidence="3 4" key="1">
    <citation type="journal article" date="2008" name="Nature">
        <title>The Phaeodactylum genome reveals the evolutionary history of diatom genomes.</title>
        <authorList>
            <person name="Bowler C."/>
            <person name="Allen A.E."/>
            <person name="Badger J.H."/>
            <person name="Grimwood J."/>
            <person name="Jabbari K."/>
            <person name="Kuo A."/>
            <person name="Maheswari U."/>
            <person name="Martens C."/>
            <person name="Maumus F."/>
            <person name="Otillar R.P."/>
            <person name="Rayko E."/>
            <person name="Salamov A."/>
            <person name="Vandepoele K."/>
            <person name="Beszteri B."/>
            <person name="Gruber A."/>
            <person name="Heijde M."/>
            <person name="Katinka M."/>
            <person name="Mock T."/>
            <person name="Valentin K."/>
            <person name="Verret F."/>
            <person name="Berges J.A."/>
            <person name="Brownlee C."/>
            <person name="Cadoret J.P."/>
            <person name="Chiovitti A."/>
            <person name="Choi C.J."/>
            <person name="Coesel S."/>
            <person name="De Martino A."/>
            <person name="Detter J.C."/>
            <person name="Durkin C."/>
            <person name="Falciatore A."/>
            <person name="Fournet J."/>
            <person name="Haruta M."/>
            <person name="Huysman M.J."/>
            <person name="Jenkins B.D."/>
            <person name="Jiroutova K."/>
            <person name="Jorgensen R.E."/>
            <person name="Joubert Y."/>
            <person name="Kaplan A."/>
            <person name="Kroger N."/>
            <person name="Kroth P.G."/>
            <person name="La Roche J."/>
            <person name="Lindquist E."/>
            <person name="Lommer M."/>
            <person name="Martin-Jezequel V."/>
            <person name="Lopez P.J."/>
            <person name="Lucas S."/>
            <person name="Mangogna M."/>
            <person name="McGinnis K."/>
            <person name="Medlin L.K."/>
            <person name="Montsant A."/>
            <person name="Oudot-Le Secq M.P."/>
            <person name="Napoli C."/>
            <person name="Obornik M."/>
            <person name="Parker M.S."/>
            <person name="Petit J.L."/>
            <person name="Porcel B.M."/>
            <person name="Poulsen N."/>
            <person name="Robison M."/>
            <person name="Rychlewski L."/>
            <person name="Rynearson T.A."/>
            <person name="Schmutz J."/>
            <person name="Shapiro H."/>
            <person name="Siaut M."/>
            <person name="Stanley M."/>
            <person name="Sussman M.R."/>
            <person name="Taylor A.R."/>
            <person name="Vardi A."/>
            <person name="von Dassow P."/>
            <person name="Vyverman W."/>
            <person name="Willis A."/>
            <person name="Wyrwicz L.S."/>
            <person name="Rokhsar D.S."/>
            <person name="Weissenbach J."/>
            <person name="Armbrust E.V."/>
            <person name="Green B.R."/>
            <person name="Van de Peer Y."/>
            <person name="Grigoriev I.V."/>
        </authorList>
    </citation>
    <scope>NUCLEOTIDE SEQUENCE [LARGE SCALE GENOMIC DNA]</scope>
    <source>
        <strain evidence="3 4">CCAP 1055/1</strain>
    </source>
</reference>
<reference evidence="4" key="2">
    <citation type="submission" date="2008-08" db="EMBL/GenBank/DDBJ databases">
        <authorList>
            <consortium name="Diatom Consortium"/>
            <person name="Grigoriev I."/>
            <person name="Grimwood J."/>
            <person name="Kuo A."/>
            <person name="Otillar R.P."/>
            <person name="Salamov A."/>
            <person name="Detter J.C."/>
            <person name="Lindquist E."/>
            <person name="Shapiro H."/>
            <person name="Lucas S."/>
            <person name="Glavina del Rio T."/>
            <person name="Pitluck S."/>
            <person name="Rokhsar D."/>
            <person name="Bowler C."/>
        </authorList>
    </citation>
    <scope>GENOME REANNOTATION</scope>
    <source>
        <strain evidence="4">CCAP 1055/1</strain>
    </source>
</reference>
<dbReference type="SMART" id="SM00225">
    <property type="entry name" value="BTB"/>
    <property type="match status" value="1"/>
</dbReference>
<dbReference type="Proteomes" id="UP000000759">
    <property type="component" value="Chromosome 1"/>
</dbReference>
<feature type="compositionally biased region" description="Basic and acidic residues" evidence="1">
    <location>
        <begin position="146"/>
        <end position="161"/>
    </location>
</feature>
<dbReference type="OrthoDB" id="47625at2759"/>
<evidence type="ECO:0000256" key="1">
    <source>
        <dbReference type="SAM" id="MobiDB-lite"/>
    </source>
</evidence>
<evidence type="ECO:0000313" key="4">
    <source>
        <dbReference type="Proteomes" id="UP000000759"/>
    </source>
</evidence>
<sequence>MANTEGLSDENVESLLRFDSSDHTRDRPRNNPSARLRERMDAPMGERPAATVIRRSTDSGRRPRGRAIVEPTAPTRLSTSAHGLPHADNGNAPSPRAAAASSQYLPQNRHQEQRQPELEQAELNFPVVGSIVERPRNRTPGASSSERTRPSKFAQERHVRAGDATSLNQGFPSLNVPLGTFVKDNHQQRRNATKTTTSIPPTSPLLVESAEVPARTSNSIDELRTISQRDAQGMLQNMTPVEIQSHVQDLRQALPSSTLAFLQSRSKKSPVAKPPTVLAEAKVEHSEPARVTRDDRVLGKEEFSQLLSSISTYEDLDAAYATYVPTELQEKAASTLDQQQDDSFPMACDLLRSTAPRQNLWAARAVYHRLRDDWEAGQFCSLETDRDVVWPYPVVLPVSLRCLLDNSFQRTNGFVLHTYVLQSIYMLLLLRSSREHVLDVTGQYVSSSMVYQECALDDAVPTPPTSAYYRSNQVTPLSVGAHENVAYSTSSSSESATMDGQAFQSDPMWTLLSKMRIVPRLASLLYCPDVPLILLPAKALVSICGILAMIGQRSPGAASAIVQHPTLLSNLVERTCVPFDGESRCNPNVALPTILLLCTLARQSRVAALGISVDAVLLQILSRKAEHESEYRLQRWTVILWRTLLRYGHCLSPLSALVPLAAPHLSLGVSYRFSLASDFASAFATVQRCAWVASLMDENDKRITAEQQTILAHSGAWLASSIRNAIVNVSTQVAVSSIDESTSDWIARLRYGSSCFQLLASFLAIAQDNSTNTEECKSDNLTVLEERDCVSALVSIENSCVMQRILDVSMRSAFVVEFSGNAPFNEEEEACACTFLVEYLKLLESLRERFDVDIDSTETGRNLRLLLERITRLLEDKFLFARLRGEVSEDGAESKKYNRQRRAWLNRCHSGIVKFLVTQHSTLSELSGLACTIIGRLENGDEALAANLLSHDCLFSSQKQQFPRAVSPISTMMVRELCRTQIGKTQLDHSFKLQHGLGITAGGVGQFDISSLLSQADAGPAPDQTSPDAFLPVGKLWVWQILSGASALGVGQIRLQAGHEEVICILMSCLDLIQGFEKYQYIGGEGYGNSLPRGEKLYHLMNICLQTEIVLSEGIILAAATNLFVEYTQRNCNQSFVANFCDACLLHSTARSRREVNEKKTEEETNLLALLDEPSDTLLLTKASMRSLSDFVIDLYESFVDHGAQYPFFTKCIRTFLLPTFPARIRCELLGRLRGLLHLLSLEGDNMSELLYFYLSAKSPLVDESSRDDPEFLDEITSAYAIGSGTRGDEGFVSMFAVAALTKSLAISLAFPSSGQSASKRRIQRLEHSVAIKVLQSAARFASSRRTCSALVSAVMQGDANDDTCNLNSELVSAPIDDEKWNAIISVLRNRFADSVKIMLNEGTEIRADMDLLRNFSGYFNALLDGCFAESRSRCVELLSLDKAAVQTLIDFAYDTNSVDWDAVEDLSLLDEAADYLQIHNEQLDVTLQALHIVQDCVEQGWVSFTKPRHVLQLPISKKNRAWRLWVCYVLCLELLPHPETHVDQPTFTQMLQKITGDAVALRRELIEYGLVLREGDGSSYWRPHYSICMQANTSDEIRSL</sequence>
<organism evidence="3 4">
    <name type="scientific">Phaeodactylum tricornutum (strain CCAP 1055/1)</name>
    <dbReference type="NCBI Taxonomy" id="556484"/>
    <lineage>
        <taxon>Eukaryota</taxon>
        <taxon>Sar</taxon>
        <taxon>Stramenopiles</taxon>
        <taxon>Ochrophyta</taxon>
        <taxon>Bacillariophyta</taxon>
        <taxon>Bacillariophyceae</taxon>
        <taxon>Bacillariophycidae</taxon>
        <taxon>Naviculales</taxon>
        <taxon>Phaeodactylaceae</taxon>
        <taxon>Phaeodactylum</taxon>
    </lineage>
</organism>
<proteinExistence type="predicted"/>
<dbReference type="PANTHER" id="PTHR21483">
    <property type="entry name" value="RNA POLYMERASE II-ASSOCIATED PROTEIN 1"/>
    <property type="match status" value="1"/>
</dbReference>
<gene>
    <name evidence="3" type="ORF">PHATRDRAFT_43161</name>
</gene>
<dbReference type="EMBL" id="CM000605">
    <property type="protein sequence ID" value="EEC51394.1"/>
    <property type="molecule type" value="Genomic_DNA"/>
</dbReference>
<accession>B7FQU6</accession>
<dbReference type="InParanoid" id="B7FQU6"/>
<evidence type="ECO:0000259" key="2">
    <source>
        <dbReference type="PROSITE" id="PS50097"/>
    </source>
</evidence>
<dbReference type="eggNOG" id="ENOG502SH5X">
    <property type="taxonomic scope" value="Eukaryota"/>
</dbReference>
<dbReference type="Pfam" id="PF09860">
    <property type="entry name" value="DUF2087"/>
    <property type="match status" value="1"/>
</dbReference>
<feature type="region of interest" description="Disordered" evidence="1">
    <location>
        <begin position="1"/>
        <end position="218"/>
    </location>
</feature>
<dbReference type="HOGENOM" id="CLU_239657_0_0_1"/>
<dbReference type="PaxDb" id="2850-Phatr43161"/>
<feature type="compositionally biased region" description="Basic and acidic residues" evidence="1">
    <location>
        <begin position="19"/>
        <end position="41"/>
    </location>
</feature>
<dbReference type="KEGG" id="pti:PHATRDRAFT_43161"/>
<dbReference type="InterPro" id="IPR011333">
    <property type="entry name" value="SKP1/BTB/POZ_sf"/>
</dbReference>
<dbReference type="InterPro" id="IPR000210">
    <property type="entry name" value="BTB/POZ_dom"/>
</dbReference>
<protein>
    <recommendedName>
        <fullName evidence="2">BTB domain-containing protein</fullName>
    </recommendedName>
</protein>
<dbReference type="RefSeq" id="XP_002176931.1">
    <property type="nucleotide sequence ID" value="XM_002176895.1"/>
</dbReference>
<dbReference type="InterPro" id="IPR018656">
    <property type="entry name" value="DUF2087"/>
</dbReference>
<keyword evidence="4" id="KW-1185">Reference proteome</keyword>
<evidence type="ECO:0000313" key="3">
    <source>
        <dbReference type="EMBL" id="EEC51394.1"/>
    </source>
</evidence>